<dbReference type="GO" id="GO:0005886">
    <property type="term" value="C:plasma membrane"/>
    <property type="evidence" value="ECO:0007669"/>
    <property type="project" value="TreeGrafter"/>
</dbReference>
<dbReference type="CDD" id="cd00117">
    <property type="entry name" value="TFP"/>
    <property type="match status" value="1"/>
</dbReference>
<protein>
    <submittedName>
        <fullName evidence="8">Uncharacterized protein LOC109478917</fullName>
    </submittedName>
</protein>
<evidence type="ECO:0000256" key="4">
    <source>
        <dbReference type="SAM" id="MobiDB-lite"/>
    </source>
</evidence>
<dbReference type="KEGG" id="bbel:109478917"/>
<dbReference type="RefSeq" id="XP_019636283.1">
    <property type="nucleotide sequence ID" value="XM_019780724.1"/>
</dbReference>
<dbReference type="InterPro" id="IPR045860">
    <property type="entry name" value="Snake_toxin-like_sf"/>
</dbReference>
<keyword evidence="5" id="KW-0472">Membrane</keyword>
<feature type="chain" id="PRO_5027880543" evidence="6">
    <location>
        <begin position="22"/>
        <end position="573"/>
    </location>
</feature>
<reference evidence="8" key="1">
    <citation type="submission" date="2025-08" db="UniProtKB">
        <authorList>
            <consortium name="RefSeq"/>
        </authorList>
    </citation>
    <scope>IDENTIFICATION</scope>
    <source>
        <tissue evidence="8">Gonad</tissue>
    </source>
</reference>
<dbReference type="Proteomes" id="UP000515135">
    <property type="component" value="Unplaced"/>
</dbReference>
<dbReference type="InterPro" id="IPR001611">
    <property type="entry name" value="Leu-rich_rpt"/>
</dbReference>
<dbReference type="InterPro" id="IPR003591">
    <property type="entry name" value="Leu-rich_rpt_typical-subtyp"/>
</dbReference>
<evidence type="ECO:0000256" key="1">
    <source>
        <dbReference type="ARBA" id="ARBA00022614"/>
    </source>
</evidence>
<feature type="compositionally biased region" description="Polar residues" evidence="4">
    <location>
        <begin position="337"/>
        <end position="346"/>
    </location>
</feature>
<keyword evidence="5" id="KW-1133">Transmembrane helix</keyword>
<accession>A0A6P4ZHP0</accession>
<evidence type="ECO:0000256" key="6">
    <source>
        <dbReference type="SAM" id="SignalP"/>
    </source>
</evidence>
<evidence type="ECO:0000313" key="8">
    <source>
        <dbReference type="RefSeq" id="XP_019636283.1"/>
    </source>
</evidence>
<keyword evidence="2 6" id="KW-0732">Signal</keyword>
<dbReference type="Pfam" id="PF13855">
    <property type="entry name" value="LRR_8"/>
    <property type="match status" value="1"/>
</dbReference>
<evidence type="ECO:0000256" key="5">
    <source>
        <dbReference type="SAM" id="Phobius"/>
    </source>
</evidence>
<dbReference type="PANTHER" id="PTHR24369">
    <property type="entry name" value="ANTIGEN BSP, PUTATIVE-RELATED"/>
    <property type="match status" value="1"/>
</dbReference>
<evidence type="ECO:0000313" key="7">
    <source>
        <dbReference type="Proteomes" id="UP000515135"/>
    </source>
</evidence>
<evidence type="ECO:0000256" key="2">
    <source>
        <dbReference type="ARBA" id="ARBA00022729"/>
    </source>
</evidence>
<keyword evidence="1" id="KW-0433">Leucine-rich repeat</keyword>
<feature type="transmembrane region" description="Helical" evidence="5">
    <location>
        <begin position="538"/>
        <end position="560"/>
    </location>
</feature>
<dbReference type="AlphaFoldDB" id="A0A6P4ZHP0"/>
<dbReference type="InterPro" id="IPR050541">
    <property type="entry name" value="LRR_TM_domain-containing"/>
</dbReference>
<feature type="compositionally biased region" description="Polar residues" evidence="4">
    <location>
        <begin position="356"/>
        <end position="368"/>
    </location>
</feature>
<feature type="signal peptide" evidence="6">
    <location>
        <begin position="1"/>
        <end position="21"/>
    </location>
</feature>
<dbReference type="GeneID" id="109478917"/>
<dbReference type="PROSITE" id="PS51450">
    <property type="entry name" value="LRR"/>
    <property type="match status" value="1"/>
</dbReference>
<dbReference type="PANTHER" id="PTHR24369:SF210">
    <property type="entry name" value="CHAOPTIN-RELATED"/>
    <property type="match status" value="1"/>
</dbReference>
<keyword evidence="3" id="KW-0677">Repeat</keyword>
<proteinExistence type="predicted"/>
<dbReference type="SMART" id="SM00369">
    <property type="entry name" value="LRR_TYP"/>
    <property type="match status" value="3"/>
</dbReference>
<dbReference type="SUPFAM" id="SSF52058">
    <property type="entry name" value="L domain-like"/>
    <property type="match status" value="1"/>
</dbReference>
<sequence>MKVSSMSLLFTLGFLWTRCFCLPENCEVNNVMSTSLVDCTKLGLVTVPSDIPSTTVRFDISFNNIRNVTYLPPLPKLYTLDLSYNSIESVSWMSLRTLPALAILELQGNQLKYVKLDIVIAHLPKLKSVNLSMNKLASFSSYALGWPQVTEVLIYNNPFHCDCDLSWLIVKMACLQACKGKDGQTCCSSCMACFLHIRLPGYENIIFDCKSPSQLRGRHFSTVSTQLTDCGTTHQAETKLQSTESVTFLTNGSIKNNIQSPFVTKEPSLIVPPIGNTLYNETVAEGSNSRQPGAHQPPIQLDQIVPPIANISYNETVAGGSNPRQPIAHQITSPIVNSSHQCTSTRGLHGGHLGTSGENQNTPSVENYENYSTEGQEHLYENDDDDGKHENHPAEGHVAGQTNLTCYKCQALHGDDDFYTCLQNPFSSSVERENCTDDKDTCQATVLNSDSFYVVRRRCATALDCEEAQNGTTPEYGQCCQNNTCNDRLFDVTTTPPPTTTVRTTTLPLTTAILVTTSTSSSLTTQAEGQTGGMSAGVIAGCSVAGVAVLLMAAGAIYYIKHRKEKQDSVTAL</sequence>
<dbReference type="OrthoDB" id="283575at2759"/>
<name>A0A6P4ZHP0_BRABE</name>
<keyword evidence="5" id="KW-0812">Transmembrane</keyword>
<dbReference type="InterPro" id="IPR032675">
    <property type="entry name" value="LRR_dom_sf"/>
</dbReference>
<feature type="region of interest" description="Disordered" evidence="4">
    <location>
        <begin position="337"/>
        <end position="368"/>
    </location>
</feature>
<keyword evidence="7" id="KW-1185">Reference proteome</keyword>
<evidence type="ECO:0000256" key="3">
    <source>
        <dbReference type="ARBA" id="ARBA00022737"/>
    </source>
</evidence>
<dbReference type="SUPFAM" id="SSF57302">
    <property type="entry name" value="Snake toxin-like"/>
    <property type="match status" value="1"/>
</dbReference>
<dbReference type="Gene3D" id="3.80.10.10">
    <property type="entry name" value="Ribonuclease Inhibitor"/>
    <property type="match status" value="2"/>
</dbReference>
<organism evidence="7 8">
    <name type="scientific">Branchiostoma belcheri</name>
    <name type="common">Amphioxus</name>
    <dbReference type="NCBI Taxonomy" id="7741"/>
    <lineage>
        <taxon>Eukaryota</taxon>
        <taxon>Metazoa</taxon>
        <taxon>Chordata</taxon>
        <taxon>Cephalochordata</taxon>
        <taxon>Leptocardii</taxon>
        <taxon>Amphioxiformes</taxon>
        <taxon>Branchiostomatidae</taxon>
        <taxon>Branchiostoma</taxon>
    </lineage>
</organism>
<gene>
    <name evidence="8" type="primary">LOC109478917</name>
</gene>